<accession>X1DS41</accession>
<name>X1DS41_9ZZZZ</name>
<dbReference type="EMBL" id="BART01022666">
    <property type="protein sequence ID" value="GAG99231.1"/>
    <property type="molecule type" value="Genomic_DNA"/>
</dbReference>
<gene>
    <name evidence="1" type="ORF">S01H4_41444</name>
</gene>
<evidence type="ECO:0008006" key="2">
    <source>
        <dbReference type="Google" id="ProtNLM"/>
    </source>
</evidence>
<protein>
    <recommendedName>
        <fullName evidence="2">Transcription-repair coupling factor</fullName>
    </recommendedName>
</protein>
<comment type="caution">
    <text evidence="1">The sequence shown here is derived from an EMBL/GenBank/DDBJ whole genome shotgun (WGS) entry which is preliminary data.</text>
</comment>
<dbReference type="InterPro" id="IPR027417">
    <property type="entry name" value="P-loop_NTPase"/>
</dbReference>
<proteinExistence type="predicted"/>
<dbReference type="SUPFAM" id="SSF52540">
    <property type="entry name" value="P-loop containing nucleoside triphosphate hydrolases"/>
    <property type="match status" value="1"/>
</dbReference>
<sequence>MELDLTQLLHLIEEMPAYRQLVARLQQPNGSTTAAVLDAAKPYLIAALYYSLSRPILVVTAQPEDGKKLYEQLLTWCRSSQIRLLPEPDTLPYQRVASDTSTELERLQALSALANIESTTDAPLVVAS</sequence>
<evidence type="ECO:0000313" key="1">
    <source>
        <dbReference type="EMBL" id="GAG99231.1"/>
    </source>
</evidence>
<dbReference type="AlphaFoldDB" id="X1DS41"/>
<organism evidence="1">
    <name type="scientific">marine sediment metagenome</name>
    <dbReference type="NCBI Taxonomy" id="412755"/>
    <lineage>
        <taxon>unclassified sequences</taxon>
        <taxon>metagenomes</taxon>
        <taxon>ecological metagenomes</taxon>
    </lineage>
</organism>
<reference evidence="1" key="1">
    <citation type="journal article" date="2014" name="Front. Microbiol.">
        <title>High frequency of phylogenetically diverse reductive dehalogenase-homologous genes in deep subseafloor sedimentary metagenomes.</title>
        <authorList>
            <person name="Kawai M."/>
            <person name="Futagami T."/>
            <person name="Toyoda A."/>
            <person name="Takaki Y."/>
            <person name="Nishi S."/>
            <person name="Hori S."/>
            <person name="Arai W."/>
            <person name="Tsubouchi T."/>
            <person name="Morono Y."/>
            <person name="Uchiyama I."/>
            <person name="Ito T."/>
            <person name="Fujiyama A."/>
            <person name="Inagaki F."/>
            <person name="Takami H."/>
        </authorList>
    </citation>
    <scope>NUCLEOTIDE SEQUENCE</scope>
    <source>
        <strain evidence="1">Expedition CK06-06</strain>
    </source>
</reference>
<feature type="non-terminal residue" evidence="1">
    <location>
        <position position="128"/>
    </location>
</feature>
<dbReference type="Gene3D" id="3.40.50.11180">
    <property type="match status" value="1"/>
</dbReference>